<organism evidence="2 3">
    <name type="scientific">Clohesyomyces aquaticus</name>
    <dbReference type="NCBI Taxonomy" id="1231657"/>
    <lineage>
        <taxon>Eukaryota</taxon>
        <taxon>Fungi</taxon>
        <taxon>Dikarya</taxon>
        <taxon>Ascomycota</taxon>
        <taxon>Pezizomycotina</taxon>
        <taxon>Dothideomycetes</taxon>
        <taxon>Pleosporomycetidae</taxon>
        <taxon>Pleosporales</taxon>
        <taxon>Lindgomycetaceae</taxon>
        <taxon>Clohesyomyces</taxon>
    </lineage>
</organism>
<evidence type="ECO:0000313" key="3">
    <source>
        <dbReference type="Proteomes" id="UP000193144"/>
    </source>
</evidence>
<dbReference type="Proteomes" id="UP000193144">
    <property type="component" value="Unassembled WGS sequence"/>
</dbReference>
<feature type="region of interest" description="Disordered" evidence="1">
    <location>
        <begin position="59"/>
        <end position="80"/>
    </location>
</feature>
<keyword evidence="3" id="KW-1185">Reference proteome</keyword>
<dbReference type="EMBL" id="MCFA01000021">
    <property type="protein sequence ID" value="ORY16042.1"/>
    <property type="molecule type" value="Genomic_DNA"/>
</dbReference>
<evidence type="ECO:0000256" key="1">
    <source>
        <dbReference type="SAM" id="MobiDB-lite"/>
    </source>
</evidence>
<comment type="caution">
    <text evidence="2">The sequence shown here is derived from an EMBL/GenBank/DDBJ whole genome shotgun (WGS) entry which is preliminary data.</text>
</comment>
<accession>A0A1Y2A0K3</accession>
<reference evidence="2 3" key="1">
    <citation type="submission" date="2016-07" db="EMBL/GenBank/DDBJ databases">
        <title>Pervasive Adenine N6-methylation of Active Genes in Fungi.</title>
        <authorList>
            <consortium name="DOE Joint Genome Institute"/>
            <person name="Mondo S.J."/>
            <person name="Dannebaum R.O."/>
            <person name="Kuo R.C."/>
            <person name="Labutti K."/>
            <person name="Haridas S."/>
            <person name="Kuo A."/>
            <person name="Salamov A."/>
            <person name="Ahrendt S.R."/>
            <person name="Lipzen A."/>
            <person name="Sullivan W."/>
            <person name="Andreopoulos W.B."/>
            <person name="Clum A."/>
            <person name="Lindquist E."/>
            <person name="Daum C."/>
            <person name="Ramamoorthy G.K."/>
            <person name="Gryganskyi A."/>
            <person name="Culley D."/>
            <person name="Magnuson J.K."/>
            <person name="James T.Y."/>
            <person name="O'Malley M.A."/>
            <person name="Stajich J.E."/>
            <person name="Spatafora J.W."/>
            <person name="Visel A."/>
            <person name="Grigoriev I.V."/>
        </authorList>
    </citation>
    <scope>NUCLEOTIDE SEQUENCE [LARGE SCALE GENOMIC DNA]</scope>
    <source>
        <strain evidence="2 3">CBS 115471</strain>
    </source>
</reference>
<protein>
    <submittedName>
        <fullName evidence="2">Uncharacterized protein</fullName>
    </submittedName>
</protein>
<evidence type="ECO:0000313" key="2">
    <source>
        <dbReference type="EMBL" id="ORY16042.1"/>
    </source>
</evidence>
<name>A0A1Y2A0K3_9PLEO</name>
<dbReference type="AlphaFoldDB" id="A0A1Y2A0K3"/>
<feature type="region of interest" description="Disordered" evidence="1">
    <location>
        <begin position="1"/>
        <end position="29"/>
    </location>
</feature>
<sequence length="112" mass="12290">MSESLPRVSLPLPAYPASRRSTRSAGKSSCAVSLTHGCRYTLFVHARLDTLVGDARRHSLEGGTSHRAADGQQQRGSVEGRYEWVPDRVHCSFPYQSGGVAPREMRSVTYSP</sequence>
<gene>
    <name evidence="2" type="ORF">BCR34DRAFT_145741</name>
</gene>
<proteinExistence type="predicted"/>